<dbReference type="RefSeq" id="WP_111337104.1">
    <property type="nucleotide sequence ID" value="NZ_CP030032.1"/>
</dbReference>
<dbReference type="InterPro" id="IPR041516">
    <property type="entry name" value="LACTB2_WH"/>
</dbReference>
<reference evidence="1 2" key="1">
    <citation type="submission" date="2018-06" db="EMBL/GenBank/DDBJ databases">
        <title>Lujinxingia sediminis gen. nov. sp. nov., a new facultative anaerobic member of the class Deltaproteobacteria, and proposal of Lujinxingaceae fam. nov.</title>
        <authorList>
            <person name="Guo L.-Y."/>
            <person name="Li C.-M."/>
            <person name="Wang S."/>
            <person name="Du Z.-J."/>
        </authorList>
    </citation>
    <scope>NUCLEOTIDE SEQUENCE [LARGE SCALE GENOMIC DNA]</scope>
    <source>
        <strain evidence="1 2">FA350</strain>
    </source>
</reference>
<dbReference type="AlphaFoldDB" id="A0A2Z4FR11"/>
<dbReference type="Pfam" id="PF00753">
    <property type="entry name" value="Lactamase_B"/>
    <property type="match status" value="1"/>
</dbReference>
<name>A0A2Z4FR11_9DELT</name>
<dbReference type="PANTHER" id="PTHR23131:SF0">
    <property type="entry name" value="ENDORIBONUCLEASE LACTB2"/>
    <property type="match status" value="1"/>
</dbReference>
<dbReference type="SUPFAM" id="SSF56281">
    <property type="entry name" value="Metallo-hydrolase/oxidoreductase"/>
    <property type="match status" value="1"/>
</dbReference>
<dbReference type="OrthoDB" id="9784009at2"/>
<dbReference type="SMART" id="SM00849">
    <property type="entry name" value="Lactamase_B"/>
    <property type="match status" value="1"/>
</dbReference>
<dbReference type="GO" id="GO:0016787">
    <property type="term" value="F:hydrolase activity"/>
    <property type="evidence" value="ECO:0007669"/>
    <property type="project" value="UniProtKB-KW"/>
</dbReference>
<dbReference type="InterPro" id="IPR036866">
    <property type="entry name" value="RibonucZ/Hydroxyglut_hydro"/>
</dbReference>
<sequence length="287" mass="31431">MTSENPPHPADIVPGIRTVLLKTDTLPPATHTHCYIVGDADFVVIDPGSKDAHEQERLRQVVEASVAAGRNFVAIVLTHQHRDHIGGVEALRAQFGVPVWAHRITSEQLPRIDVQRFLEDEEHIELGADSLRCLHTPGHASGHLCLHHPRSNSLLVGDLVASEGTIVINPPDGHMGDYLESLERARALKARTLLPAHGSPIEAPEPLLTYYLNHRQTREAEVLAVLTSLTGGPTANYESVTPADLVPEVYEELPVTVWPLAARSLLAHLIHLAELGHAHQEAGRFRV</sequence>
<evidence type="ECO:0000313" key="2">
    <source>
        <dbReference type="Proteomes" id="UP000249799"/>
    </source>
</evidence>
<dbReference type="Pfam" id="PF17778">
    <property type="entry name" value="WHD_BLACT"/>
    <property type="match status" value="1"/>
</dbReference>
<dbReference type="InterPro" id="IPR050662">
    <property type="entry name" value="Sec-metab_biosynth-thioest"/>
</dbReference>
<dbReference type="InterPro" id="IPR036388">
    <property type="entry name" value="WH-like_DNA-bd_sf"/>
</dbReference>
<accession>A0A2Z4FR11</accession>
<protein>
    <submittedName>
        <fullName evidence="1">MBL fold metallo-hydrolase</fullName>
    </submittedName>
</protein>
<organism evidence="1 2">
    <name type="scientific">Bradymonas sediminis</name>
    <dbReference type="NCBI Taxonomy" id="1548548"/>
    <lineage>
        <taxon>Bacteria</taxon>
        <taxon>Deltaproteobacteria</taxon>
        <taxon>Bradymonadales</taxon>
        <taxon>Bradymonadaceae</taxon>
        <taxon>Bradymonas</taxon>
    </lineage>
</organism>
<keyword evidence="2" id="KW-1185">Reference proteome</keyword>
<dbReference type="KEGG" id="bsed:DN745_18040"/>
<dbReference type="Gene3D" id="3.60.15.10">
    <property type="entry name" value="Ribonuclease Z/Hydroxyacylglutathione hydrolase-like"/>
    <property type="match status" value="1"/>
</dbReference>
<evidence type="ECO:0000313" key="1">
    <source>
        <dbReference type="EMBL" id="AWV91124.1"/>
    </source>
</evidence>
<proteinExistence type="predicted"/>
<keyword evidence="1" id="KW-0378">Hydrolase</keyword>
<gene>
    <name evidence="1" type="ORF">DN745_18040</name>
</gene>
<dbReference type="EMBL" id="CP030032">
    <property type="protein sequence ID" value="AWV91124.1"/>
    <property type="molecule type" value="Genomic_DNA"/>
</dbReference>
<dbReference type="PANTHER" id="PTHR23131">
    <property type="entry name" value="ENDORIBONUCLEASE LACTB2"/>
    <property type="match status" value="1"/>
</dbReference>
<dbReference type="Proteomes" id="UP000249799">
    <property type="component" value="Chromosome"/>
</dbReference>
<dbReference type="Gene3D" id="1.10.10.10">
    <property type="entry name" value="Winged helix-like DNA-binding domain superfamily/Winged helix DNA-binding domain"/>
    <property type="match status" value="1"/>
</dbReference>
<dbReference type="InterPro" id="IPR001279">
    <property type="entry name" value="Metallo-B-lactamas"/>
</dbReference>